<accession>A0AAV8TFJ2</accession>
<dbReference type="PANTHER" id="PTHR47357">
    <property type="entry name" value="COP1-INTERACTIVE PROTEIN 1"/>
    <property type="match status" value="1"/>
</dbReference>
<organism evidence="5 6">
    <name type="scientific">Erythroxylum novogranatense</name>
    <dbReference type="NCBI Taxonomy" id="1862640"/>
    <lineage>
        <taxon>Eukaryota</taxon>
        <taxon>Viridiplantae</taxon>
        <taxon>Streptophyta</taxon>
        <taxon>Embryophyta</taxon>
        <taxon>Tracheophyta</taxon>
        <taxon>Spermatophyta</taxon>
        <taxon>Magnoliopsida</taxon>
        <taxon>eudicotyledons</taxon>
        <taxon>Gunneridae</taxon>
        <taxon>Pentapetalae</taxon>
        <taxon>rosids</taxon>
        <taxon>fabids</taxon>
        <taxon>Malpighiales</taxon>
        <taxon>Erythroxylaceae</taxon>
        <taxon>Erythroxylum</taxon>
    </lineage>
</organism>
<name>A0AAV8TFJ2_9ROSI</name>
<proteinExistence type="predicted"/>
<protein>
    <recommendedName>
        <fullName evidence="4">NAB domain-containing protein</fullName>
    </recommendedName>
</protein>
<dbReference type="PROSITE" id="PS51774">
    <property type="entry name" value="NAB"/>
    <property type="match status" value="1"/>
</dbReference>
<feature type="coiled-coil region" evidence="2">
    <location>
        <begin position="733"/>
        <end position="873"/>
    </location>
</feature>
<comment type="caution">
    <text evidence="5">The sequence shown here is derived from an EMBL/GenBank/DDBJ whole genome shotgun (WGS) entry which is preliminary data.</text>
</comment>
<evidence type="ECO:0000259" key="4">
    <source>
        <dbReference type="PROSITE" id="PS51774"/>
    </source>
</evidence>
<dbReference type="Proteomes" id="UP001159364">
    <property type="component" value="Linkage Group LG05"/>
</dbReference>
<feature type="coiled-coil region" evidence="2">
    <location>
        <begin position="262"/>
        <end position="686"/>
    </location>
</feature>
<gene>
    <name evidence="5" type="ORF">K2173_010394</name>
</gene>
<dbReference type="EMBL" id="JAIWQS010000005">
    <property type="protein sequence ID" value="KAJ8764929.1"/>
    <property type="molecule type" value="Genomic_DNA"/>
</dbReference>
<feature type="coiled-coil region" evidence="2">
    <location>
        <begin position="980"/>
        <end position="1060"/>
    </location>
</feature>
<dbReference type="AlphaFoldDB" id="A0AAV8TFJ2"/>
<dbReference type="PANTHER" id="PTHR47357:SF1">
    <property type="entry name" value="SPINDLE POLE BODY COMPONENT 110"/>
    <property type="match status" value="1"/>
</dbReference>
<evidence type="ECO:0000256" key="3">
    <source>
        <dbReference type="SAM" id="MobiDB-lite"/>
    </source>
</evidence>
<feature type="coiled-coil region" evidence="2">
    <location>
        <begin position="142"/>
        <end position="233"/>
    </location>
</feature>
<dbReference type="GO" id="GO:0005200">
    <property type="term" value="F:structural constituent of cytoskeleton"/>
    <property type="evidence" value="ECO:0007669"/>
    <property type="project" value="TreeGrafter"/>
</dbReference>
<feature type="region of interest" description="Disordered" evidence="3">
    <location>
        <begin position="92"/>
        <end position="128"/>
    </location>
</feature>
<sequence>MPRRRRWRESVKSFIGSHIDPEKEEQLKGTKTDVEEKVKKILKLIKEEDLEEKDRISGENSKKEPLADLIEDFHTHYQTLYEQYDHLSQQLKKKFHSKRETDTSSSSSSDAEPDYSSKDKESKNGQLQNENRIMADGIMQELQTVNLEVADLKLKLEAATEEKEALNLEYQKALNKIEEEEEEITLDLKHEVGKLEAEHKKLLTENEELHQKLDAASKMESELNQRVEEVNKEKLGLTLEKETAIKSFEEGKRTIEELKIVTNQLKDEKGVLIEQLENLEEKISVMRQQMESSEQQVLDLSQNLTAAEKENKSLTLEASLLDKRLEDVHREKDNLEREKQTAAKNAEEDKKITEGLRVLVDQLKVEKVALEEELKTFHGELSNLKQQLESSEQKSSDLVDNLRAAEEENNSLTWKASEVTNEIQLAQSTIKELVSGSNELKEKMGEKEKELLSLAKVNEEHEAHSSARIKELESQLTGLELEIQSLQNHNRDMAMHIEKEVSEAKQLRREILEQQVRISECEIISKEREDELSILKKKLEDNENESMARVENLKAQLNTLLEDMDSLRAQKAELEDKLVSSSNEASNQIKCLMDKINLSQQEVESLHSQKAETEVQLESRSREISDYLIQLDNLKEEIRNKSNEQQTALEERESLMTRLNNLTMEAEILSNQKSEIEEQMKLVVEETAKFRQEIVTLQGKTSILEATVAERELQFSQLQEVQKTREDEASSQIYSLTEQVHSLQQELDCLKIENEQLKQKLEKEKQEFSESLTQIEDHKNELMNHVMDQQRMLLEKEEAYKKLTEEYKQIEGWFQECKSNLEAAEKKVIDMGEEFEKNAGSKDQIVAELEETVEDLKRDLDMKGDELNTLVDNVRTIEVKLRLSNQKLRVTEQLLTENEESFRKIEGKYQQEQKVLEQRISTLSGIIAANSEAYQMMVADITEILSSTSMGMETLTLRYEEDSSRYKHRILEISNEIQIAKNCVLKINNHKEQLRKEAEELKMQLWDAKDRESALTENVEELELKLRREGGEKENLARDIKQLEAKLKLLEKMVKEKDEGILDLGEEKREVIRQLCLWIDYHRSRYDYLREILLRTHLRGQRPA</sequence>
<keyword evidence="1 2" id="KW-0175">Coiled coil</keyword>
<dbReference type="SUPFAM" id="SSF57997">
    <property type="entry name" value="Tropomyosin"/>
    <property type="match status" value="2"/>
</dbReference>
<dbReference type="GO" id="GO:0003779">
    <property type="term" value="F:actin binding"/>
    <property type="evidence" value="ECO:0007669"/>
    <property type="project" value="InterPro"/>
</dbReference>
<evidence type="ECO:0000256" key="2">
    <source>
        <dbReference type="SAM" id="Coils"/>
    </source>
</evidence>
<reference evidence="5 6" key="1">
    <citation type="submission" date="2021-09" db="EMBL/GenBank/DDBJ databases">
        <title>Genomic insights and catalytic innovation underlie evolution of tropane alkaloids biosynthesis.</title>
        <authorList>
            <person name="Wang Y.-J."/>
            <person name="Tian T."/>
            <person name="Huang J.-P."/>
            <person name="Huang S.-X."/>
        </authorList>
    </citation>
    <scope>NUCLEOTIDE SEQUENCE [LARGE SCALE GENOMIC DNA]</scope>
    <source>
        <strain evidence="5">KIB-2018</strain>
        <tissue evidence="5">Leaf</tissue>
    </source>
</reference>
<feature type="domain" description="NAB" evidence="4">
    <location>
        <begin position="10"/>
        <end position="91"/>
    </location>
</feature>
<evidence type="ECO:0000256" key="1">
    <source>
        <dbReference type="ARBA" id="ARBA00023054"/>
    </source>
</evidence>
<dbReference type="Pfam" id="PF07765">
    <property type="entry name" value="KIP1"/>
    <property type="match status" value="1"/>
</dbReference>
<evidence type="ECO:0000313" key="5">
    <source>
        <dbReference type="EMBL" id="KAJ8764929.1"/>
    </source>
</evidence>
<dbReference type="GO" id="GO:0005856">
    <property type="term" value="C:cytoskeleton"/>
    <property type="evidence" value="ECO:0007669"/>
    <property type="project" value="TreeGrafter"/>
</dbReference>
<evidence type="ECO:0000313" key="6">
    <source>
        <dbReference type="Proteomes" id="UP001159364"/>
    </source>
</evidence>
<keyword evidence="6" id="KW-1185">Reference proteome</keyword>
<dbReference type="InterPro" id="IPR011684">
    <property type="entry name" value="NAB"/>
</dbReference>